<feature type="domain" description="CdaR GGDEF-like" evidence="4">
    <location>
        <begin position="175"/>
        <end position="282"/>
    </location>
</feature>
<organism evidence="5 6">
    <name type="scientific">Streptantibioticus ferralitis</name>
    <dbReference type="NCBI Taxonomy" id="236510"/>
    <lineage>
        <taxon>Bacteria</taxon>
        <taxon>Bacillati</taxon>
        <taxon>Actinomycetota</taxon>
        <taxon>Actinomycetes</taxon>
        <taxon>Kitasatosporales</taxon>
        <taxon>Streptomycetaceae</taxon>
        <taxon>Streptantibioticus</taxon>
    </lineage>
</organism>
<comment type="similarity">
    <text evidence="1">Belongs to the CdaR family.</text>
</comment>
<name>A0ABT5YVZ5_9ACTN</name>
<evidence type="ECO:0000259" key="2">
    <source>
        <dbReference type="Pfam" id="PF13556"/>
    </source>
</evidence>
<dbReference type="InterPro" id="IPR041522">
    <property type="entry name" value="CdaR_GGDEF"/>
</dbReference>
<evidence type="ECO:0000256" key="1">
    <source>
        <dbReference type="ARBA" id="ARBA00006754"/>
    </source>
</evidence>
<dbReference type="Pfam" id="PF17853">
    <property type="entry name" value="GGDEF_2"/>
    <property type="match status" value="1"/>
</dbReference>
<evidence type="ECO:0000313" key="5">
    <source>
        <dbReference type="EMBL" id="MDF2255609.1"/>
    </source>
</evidence>
<dbReference type="InterPro" id="IPR042070">
    <property type="entry name" value="PucR_C-HTH_sf"/>
</dbReference>
<dbReference type="PANTHER" id="PTHR33744:SF1">
    <property type="entry name" value="DNA-BINDING TRANSCRIPTIONAL ACTIVATOR ADER"/>
    <property type="match status" value="1"/>
</dbReference>
<dbReference type="InterPro" id="IPR051448">
    <property type="entry name" value="CdaR-like_regulators"/>
</dbReference>
<dbReference type="InterPro" id="IPR025751">
    <property type="entry name" value="RsbRD_N_dom"/>
</dbReference>
<comment type="caution">
    <text evidence="5">The sequence shown here is derived from an EMBL/GenBank/DDBJ whole genome shotgun (WGS) entry which is preliminary data.</text>
</comment>
<proteinExistence type="inferred from homology"/>
<feature type="domain" description="PucR C-terminal helix-turn-helix" evidence="2">
    <location>
        <begin position="333"/>
        <end position="389"/>
    </location>
</feature>
<keyword evidence="6" id="KW-1185">Reference proteome</keyword>
<dbReference type="Proteomes" id="UP001220022">
    <property type="component" value="Unassembled WGS sequence"/>
</dbReference>
<dbReference type="RefSeq" id="WP_275810387.1">
    <property type="nucleotide sequence ID" value="NZ_BAAANM010000017.1"/>
</dbReference>
<dbReference type="PANTHER" id="PTHR33744">
    <property type="entry name" value="CARBOHYDRATE DIACID REGULATOR"/>
    <property type="match status" value="1"/>
</dbReference>
<protein>
    <submittedName>
        <fullName evidence="5">Helix-turn-helix domain-containing protein</fullName>
    </submittedName>
</protein>
<sequence length="409" mass="44922">MPTDPSAVFAALANHVLEQVPDLARRIVRQIVAQEPRYQAAGAVPMEILTESVENNVRQILESLAGVPRTPEEELAVARTTGRRRAQQGVPLESVLRAYRLATELVLNALLAEVRGRPYTELAESLEVTTAVMKVMDRHSEAVVNGYRQTEAELQRRDAQRQQATFDALMEGRGGDPQLAVEALATLGLPPSGPYVMVVATFDIAAQHTFSAARDALAAYSYAAAWRIRGDREIGLVALGHSSVPRLMTVLSRNPPGRIGISDPFGAMHELPEAYRSAELALGTVSPDVNEVVWIAERLPEALVISSPSLAGRLTRRALGPVLDLPEEERELLLRTLAVWYQSDRSAARAARVLYCHRNTILNRLRRIEHLCGRSLEDHRFLLASYLGLLTLQLLPAAQPGSGTAQRPR</sequence>
<feature type="domain" description="RsbT co-antagonist protein RsbRD N-terminal" evidence="3">
    <location>
        <begin position="21"/>
        <end position="161"/>
    </location>
</feature>
<dbReference type="Pfam" id="PF14361">
    <property type="entry name" value="RsbRD_N"/>
    <property type="match status" value="1"/>
</dbReference>
<accession>A0ABT5YVZ5</accession>
<dbReference type="EMBL" id="JARHTQ010000004">
    <property type="protein sequence ID" value="MDF2255609.1"/>
    <property type="molecule type" value="Genomic_DNA"/>
</dbReference>
<gene>
    <name evidence="5" type="ORF">P2L57_07710</name>
</gene>
<dbReference type="Pfam" id="PF13556">
    <property type="entry name" value="HTH_30"/>
    <property type="match status" value="1"/>
</dbReference>
<dbReference type="Gene3D" id="1.10.10.2840">
    <property type="entry name" value="PucR C-terminal helix-turn-helix domain"/>
    <property type="match status" value="1"/>
</dbReference>
<reference evidence="5 6" key="1">
    <citation type="submission" date="2023-03" db="EMBL/GenBank/DDBJ databases">
        <title>Draft genome sequence of type strain Streptomyces ferralitis JCM 14344.</title>
        <authorList>
            <person name="Klaysubun C."/>
            <person name="Duangmal K."/>
        </authorList>
    </citation>
    <scope>NUCLEOTIDE SEQUENCE [LARGE SCALE GENOMIC DNA]</scope>
    <source>
        <strain evidence="5 6">JCM 14344</strain>
    </source>
</reference>
<evidence type="ECO:0000313" key="6">
    <source>
        <dbReference type="Proteomes" id="UP001220022"/>
    </source>
</evidence>
<evidence type="ECO:0000259" key="4">
    <source>
        <dbReference type="Pfam" id="PF17853"/>
    </source>
</evidence>
<dbReference type="InterPro" id="IPR025736">
    <property type="entry name" value="PucR_C-HTH_dom"/>
</dbReference>
<evidence type="ECO:0000259" key="3">
    <source>
        <dbReference type="Pfam" id="PF14361"/>
    </source>
</evidence>